<protein>
    <submittedName>
        <fullName evidence="1">Uncharacterized protein</fullName>
    </submittedName>
</protein>
<proteinExistence type="predicted"/>
<dbReference type="EMBL" id="JADNYJ010000004">
    <property type="protein sequence ID" value="KAF8911610.1"/>
    <property type="molecule type" value="Genomic_DNA"/>
</dbReference>
<evidence type="ECO:0000313" key="1">
    <source>
        <dbReference type="EMBL" id="KAF8911610.1"/>
    </source>
</evidence>
<name>A0A9P5TTX5_GYMJU</name>
<dbReference type="AlphaFoldDB" id="A0A9P5TTX5"/>
<keyword evidence="2" id="KW-1185">Reference proteome</keyword>
<organism evidence="1 2">
    <name type="scientific">Gymnopilus junonius</name>
    <name type="common">Spectacular rustgill mushroom</name>
    <name type="synonym">Gymnopilus spectabilis subsp. junonius</name>
    <dbReference type="NCBI Taxonomy" id="109634"/>
    <lineage>
        <taxon>Eukaryota</taxon>
        <taxon>Fungi</taxon>
        <taxon>Dikarya</taxon>
        <taxon>Basidiomycota</taxon>
        <taxon>Agaricomycotina</taxon>
        <taxon>Agaricomycetes</taxon>
        <taxon>Agaricomycetidae</taxon>
        <taxon>Agaricales</taxon>
        <taxon>Agaricineae</taxon>
        <taxon>Hymenogastraceae</taxon>
        <taxon>Gymnopilus</taxon>
    </lineage>
</organism>
<accession>A0A9P5TTX5</accession>
<gene>
    <name evidence="1" type="ORF">CPB84DRAFT_1742992</name>
</gene>
<evidence type="ECO:0000313" key="2">
    <source>
        <dbReference type="Proteomes" id="UP000724874"/>
    </source>
</evidence>
<comment type="caution">
    <text evidence="1">The sequence shown here is derived from an EMBL/GenBank/DDBJ whole genome shotgun (WGS) entry which is preliminary data.</text>
</comment>
<reference evidence="1" key="1">
    <citation type="submission" date="2020-11" db="EMBL/GenBank/DDBJ databases">
        <authorList>
            <consortium name="DOE Joint Genome Institute"/>
            <person name="Ahrendt S."/>
            <person name="Riley R."/>
            <person name="Andreopoulos W."/>
            <person name="LaButti K."/>
            <person name="Pangilinan J."/>
            <person name="Ruiz-duenas F.J."/>
            <person name="Barrasa J.M."/>
            <person name="Sanchez-Garcia M."/>
            <person name="Camarero S."/>
            <person name="Miyauchi S."/>
            <person name="Serrano A."/>
            <person name="Linde D."/>
            <person name="Babiker R."/>
            <person name="Drula E."/>
            <person name="Ayuso-Fernandez I."/>
            <person name="Pacheco R."/>
            <person name="Padilla G."/>
            <person name="Ferreira P."/>
            <person name="Barriuso J."/>
            <person name="Kellner H."/>
            <person name="Castanera R."/>
            <person name="Alfaro M."/>
            <person name="Ramirez L."/>
            <person name="Pisabarro A.G."/>
            <person name="Kuo A."/>
            <person name="Tritt A."/>
            <person name="Lipzen A."/>
            <person name="He G."/>
            <person name="Yan M."/>
            <person name="Ng V."/>
            <person name="Cullen D."/>
            <person name="Martin F."/>
            <person name="Rosso M.-N."/>
            <person name="Henrissat B."/>
            <person name="Hibbett D."/>
            <person name="Martinez A.T."/>
            <person name="Grigoriev I.V."/>
        </authorList>
    </citation>
    <scope>NUCLEOTIDE SEQUENCE</scope>
    <source>
        <strain evidence="1">AH 44721</strain>
    </source>
</reference>
<sequence>MPQDITFMHRRSSRKSKPLEQLDNLYNVIFRAVDEEVLPITKNVPGVFLINLTPRPNLMFRRVSDLEDFLGLNHGDVQRSVFGLESLVHIGTVDYNAIEVHHASLSDYFFDKSRSGLFWVETGIIYALVVERCLYFMSKDTEYPWLRESGIFKFLDYDTALNSSQAINTHYRTLFSRATPTRELRQAIETCDMNVDALWNLTIEDFRDDGEKGFGFDRKRRVPSGMMPFIRRCLSDPSPRGSTSLALTAVQKLPCISSKSGEYKLSDVRRYNVGSVEHPFISPIEDVLSTKPFKSRHKHGIEFQ</sequence>
<dbReference type="Proteomes" id="UP000724874">
    <property type="component" value="Unassembled WGS sequence"/>
</dbReference>